<reference evidence="5 6" key="1">
    <citation type="submission" date="2008-04" db="EMBL/GenBank/DDBJ databases">
        <title>Complete sequence of chromosome of Natranaerobius thermophilus JW/NM-WN-LF.</title>
        <authorList>
            <consortium name="US DOE Joint Genome Institute"/>
            <person name="Copeland A."/>
            <person name="Lucas S."/>
            <person name="Lapidus A."/>
            <person name="Glavina del Rio T."/>
            <person name="Dalin E."/>
            <person name="Tice H."/>
            <person name="Bruce D."/>
            <person name="Goodwin L."/>
            <person name="Pitluck S."/>
            <person name="Chertkov O."/>
            <person name="Brettin T."/>
            <person name="Detter J.C."/>
            <person name="Han C."/>
            <person name="Kuske C.R."/>
            <person name="Schmutz J."/>
            <person name="Larimer F."/>
            <person name="Land M."/>
            <person name="Hauser L."/>
            <person name="Kyrpides N."/>
            <person name="Lykidis A."/>
            <person name="Mesbah N.M."/>
            <person name="Wiegel J."/>
        </authorList>
    </citation>
    <scope>NUCLEOTIDE SEQUENCE [LARGE SCALE GENOMIC DNA]</scope>
    <source>
        <strain evidence="6">ATCC BAA-1301 / DSM 18059 / JW/NM-WN-LF</strain>
    </source>
</reference>
<dbReference type="InterPro" id="IPR002059">
    <property type="entry name" value="CSP_DNA-bd"/>
</dbReference>
<dbReference type="CDD" id="cd04458">
    <property type="entry name" value="CSP_CDS"/>
    <property type="match status" value="1"/>
</dbReference>
<organism evidence="5 6">
    <name type="scientific">Natranaerobius thermophilus (strain ATCC BAA-1301 / DSM 18059 / JW/NM-WN-LF)</name>
    <dbReference type="NCBI Taxonomy" id="457570"/>
    <lineage>
        <taxon>Bacteria</taxon>
        <taxon>Bacillati</taxon>
        <taxon>Bacillota</taxon>
        <taxon>Clostridia</taxon>
        <taxon>Natranaerobiales</taxon>
        <taxon>Natranaerobiaceae</taxon>
        <taxon>Natranaerobius</taxon>
    </lineage>
</organism>
<proteinExistence type="predicted"/>
<dbReference type="STRING" id="457570.Nther_0320"/>
<dbReference type="KEGG" id="nth:Nther_0320"/>
<dbReference type="GO" id="GO:0051252">
    <property type="term" value="P:regulation of RNA metabolic process"/>
    <property type="evidence" value="ECO:0007669"/>
    <property type="project" value="UniProtKB-ARBA"/>
</dbReference>
<dbReference type="eggNOG" id="COG1278">
    <property type="taxonomic scope" value="Bacteria"/>
</dbReference>
<feature type="domain" description="CSD" evidence="4">
    <location>
        <begin position="1"/>
        <end position="65"/>
    </location>
</feature>
<dbReference type="InterPro" id="IPR012156">
    <property type="entry name" value="Cold_shock_CspA"/>
</dbReference>
<dbReference type="PANTHER" id="PTHR11544">
    <property type="entry name" value="COLD SHOCK DOMAIN CONTAINING PROTEINS"/>
    <property type="match status" value="1"/>
</dbReference>
<evidence type="ECO:0000256" key="3">
    <source>
        <dbReference type="RuleBase" id="RU000408"/>
    </source>
</evidence>
<dbReference type="GO" id="GO:0010468">
    <property type="term" value="P:regulation of gene expression"/>
    <property type="evidence" value="ECO:0007669"/>
    <property type="project" value="UniProtKB-ARBA"/>
</dbReference>
<dbReference type="RefSeq" id="WP_012446805.1">
    <property type="nucleotide sequence ID" value="NC_010718.1"/>
</dbReference>
<keyword evidence="2" id="KW-0963">Cytoplasm</keyword>
<dbReference type="OrthoDB" id="9805039at2"/>
<dbReference type="AlphaFoldDB" id="B2A583"/>
<dbReference type="Gene3D" id="2.40.50.140">
    <property type="entry name" value="Nucleic acid-binding proteins"/>
    <property type="match status" value="1"/>
</dbReference>
<dbReference type="InterPro" id="IPR011129">
    <property type="entry name" value="CSD"/>
</dbReference>
<dbReference type="PROSITE" id="PS00352">
    <property type="entry name" value="CSD_1"/>
    <property type="match status" value="1"/>
</dbReference>
<dbReference type="SUPFAM" id="SSF50249">
    <property type="entry name" value="Nucleic acid-binding proteins"/>
    <property type="match status" value="1"/>
</dbReference>
<accession>B2A583</accession>
<evidence type="ECO:0000256" key="2">
    <source>
        <dbReference type="ARBA" id="ARBA00022490"/>
    </source>
</evidence>
<dbReference type="InterPro" id="IPR019844">
    <property type="entry name" value="CSD_CS"/>
</dbReference>
<dbReference type="GO" id="GO:0003677">
    <property type="term" value="F:DNA binding"/>
    <property type="evidence" value="ECO:0007669"/>
    <property type="project" value="UniProtKB-KW"/>
</dbReference>
<evidence type="ECO:0000256" key="1">
    <source>
        <dbReference type="ARBA" id="ARBA00004496"/>
    </source>
</evidence>
<dbReference type="Gene3D" id="6.20.370.130">
    <property type="match status" value="1"/>
</dbReference>
<evidence type="ECO:0000259" key="4">
    <source>
        <dbReference type="PROSITE" id="PS51857"/>
    </source>
</evidence>
<reference evidence="5 6" key="2">
    <citation type="journal article" date="2011" name="J. Bacteriol.">
        <title>Complete genome sequence of the anaerobic, halophilic alkalithermophile Natranaerobius thermophilus JW/NM-WN-LF.</title>
        <authorList>
            <person name="Zhao B."/>
            <person name="Mesbah N.M."/>
            <person name="Dalin E."/>
            <person name="Goodwin L."/>
            <person name="Nolan M."/>
            <person name="Pitluck S."/>
            <person name="Chertkov O."/>
            <person name="Brettin T.S."/>
            <person name="Han J."/>
            <person name="Larimer F.W."/>
            <person name="Land M.L."/>
            <person name="Hauser L."/>
            <person name="Kyrpides N."/>
            <person name="Wiegel J."/>
        </authorList>
    </citation>
    <scope>NUCLEOTIDE SEQUENCE [LARGE SCALE GENOMIC DNA]</scope>
    <source>
        <strain evidence="6">ATCC BAA-1301 / DSM 18059 / JW/NM-WN-LF</strain>
    </source>
</reference>
<sequence>MRGTVKWFDPKKGYGFIEKEDDGEDVFVHFSAIQQEGFKTLEEGQKVEFEVTQGDKGPQAENVVVMEG</sequence>
<comment type="subcellular location">
    <subcellularLocation>
        <location evidence="1 3">Cytoplasm</location>
    </subcellularLocation>
</comment>
<dbReference type="PIRSF" id="PIRSF002599">
    <property type="entry name" value="Cold_shock_A"/>
    <property type="match status" value="1"/>
</dbReference>
<evidence type="ECO:0000313" key="5">
    <source>
        <dbReference type="EMBL" id="ACB83917.1"/>
    </source>
</evidence>
<dbReference type="Pfam" id="PF00313">
    <property type="entry name" value="CSD"/>
    <property type="match status" value="1"/>
</dbReference>
<dbReference type="PROSITE" id="PS51857">
    <property type="entry name" value="CSD_2"/>
    <property type="match status" value="1"/>
</dbReference>
<name>B2A583_NATTJ</name>
<keyword evidence="5" id="KW-0238">DNA-binding</keyword>
<dbReference type="PRINTS" id="PR00050">
    <property type="entry name" value="COLDSHOCK"/>
</dbReference>
<evidence type="ECO:0000313" key="6">
    <source>
        <dbReference type="Proteomes" id="UP000001683"/>
    </source>
</evidence>
<dbReference type="Proteomes" id="UP000001683">
    <property type="component" value="Chromosome"/>
</dbReference>
<dbReference type="InParanoid" id="B2A583"/>
<dbReference type="FunFam" id="2.40.50.140:FF:000006">
    <property type="entry name" value="Cold shock protein CspC"/>
    <property type="match status" value="1"/>
</dbReference>
<protein>
    <submittedName>
        <fullName evidence="5">Cold-shock DNA-binding protein family</fullName>
    </submittedName>
</protein>
<keyword evidence="6" id="KW-1185">Reference proteome</keyword>
<gene>
    <name evidence="5" type="ordered locus">Nther_0320</name>
</gene>
<dbReference type="InterPro" id="IPR012340">
    <property type="entry name" value="NA-bd_OB-fold"/>
</dbReference>
<dbReference type="SMART" id="SM00357">
    <property type="entry name" value="CSP"/>
    <property type="match status" value="1"/>
</dbReference>
<dbReference type="HOGENOM" id="CLU_117621_0_3_9"/>
<dbReference type="InterPro" id="IPR050181">
    <property type="entry name" value="Cold_shock_domain"/>
</dbReference>
<dbReference type="GO" id="GO:0005737">
    <property type="term" value="C:cytoplasm"/>
    <property type="evidence" value="ECO:0007669"/>
    <property type="project" value="UniProtKB-SubCell"/>
</dbReference>
<dbReference type="EMBL" id="CP001034">
    <property type="protein sequence ID" value="ACB83917.1"/>
    <property type="molecule type" value="Genomic_DNA"/>
</dbReference>